<sequence length="834" mass="96197">MSSNYFNEIWYQAQHDCEQLAIIDYERQHQNVDTTVATISGVTGVVSSSVAAAAESKSLLQASIYEFYLRYICLSNRLEEVYDNMIQPQKRELVRKLLDACLGRVVELKHDLVNIDLMEFSYNDEVVERLRLTPMEMELRIPRYFLREREEELELRKRTMHELLIKLGWLEEHPLEEPLTEIEAIRLLQMHERARQGRLRAHFMKEIRKEKGKSEDRTDKERTDSGLMAAMKIQKMWRGHTARRITRRRKMDEMILIGMVPPPASVLKERSERFERNNETDVRRRHVAQKSYAAQFEARQLAIQEEIKLKHGATMKEDIADEIRAWIKDCYDKTGKLPDFPSEDQGGSLHIFSRPGTESEHSRSSARSSKESRKTKDKSKSPARSGDLNVNDNQEEDVNFQPAASVCLPDIRAEIEFFNDTWRDKDETGALSQAAYKDMIYAEKYQEVELQFRRAVDDVMRQELELLQTMVGKKVKKSNKKTRRSGKKSKKKKEKDLTPDRTIESLYEELVTNGIIRKYPEIKLKQFLGDKALTARNGTNPSPGDIRQVLTEYCILPLGSEAIHNCTPLIRSVLLAGPRGSGKKALLHAICTEVGAVLFDLTPANIVGKYPGKSGLIMLIHLVLKVSRLLQPAVIYMGDAERPFMKKIPKTDRTDPKRLKKDLPKMIKNIAPEDRVLFVGTTSLPWEADQKFLQSVYNRFIYIPRPDYGAMSHAWKTLLHEYSGGISNLDTSAMAKISDGYTIGAIDACLREVMTCKRKLQLRSQPLTNAELINVLCSRDPVYREEEEAFESWWSKTPLGRRRQRFLELEEERMIEEQAQQAKQGNGNKKKGLN</sequence>
<dbReference type="InterPro" id="IPR003959">
    <property type="entry name" value="ATPase_AAA_core"/>
</dbReference>
<dbReference type="InterPro" id="IPR027417">
    <property type="entry name" value="P-loop_NTPase"/>
</dbReference>
<keyword evidence="3" id="KW-1185">Reference proteome</keyword>
<evidence type="ECO:0000259" key="2">
    <source>
        <dbReference type="Pfam" id="PF00004"/>
    </source>
</evidence>
<dbReference type="Proteomes" id="UP000504633">
    <property type="component" value="Unplaced"/>
</dbReference>
<dbReference type="KEGG" id="dhe:111603448"/>
<feature type="domain" description="ATPase AAA-type core" evidence="2">
    <location>
        <begin position="573"/>
        <end position="704"/>
    </location>
</feature>
<dbReference type="PANTHER" id="PTHR14690">
    <property type="entry name" value="IQ MOTIF CONTAINING WITH AAA DOMAIN 1"/>
    <property type="match status" value="1"/>
</dbReference>
<dbReference type="GO" id="GO:0016887">
    <property type="term" value="F:ATP hydrolysis activity"/>
    <property type="evidence" value="ECO:0007669"/>
    <property type="project" value="InterPro"/>
</dbReference>
<dbReference type="OMA" id="MVQLRTH"/>
<dbReference type="RefSeq" id="XP_023176802.2">
    <property type="nucleotide sequence ID" value="XM_023321034.2"/>
</dbReference>
<dbReference type="GeneID" id="111603448"/>
<proteinExistence type="predicted"/>
<feature type="compositionally biased region" description="Basic and acidic residues" evidence="1">
    <location>
        <begin position="357"/>
        <end position="380"/>
    </location>
</feature>
<protein>
    <submittedName>
        <fullName evidence="4">Dynein regulatory complex protein 11</fullName>
    </submittedName>
</protein>
<dbReference type="PANTHER" id="PTHR14690:SF0">
    <property type="entry name" value="IQ MOTIF CONTAINING WITH AAA DOMAIN 1"/>
    <property type="match status" value="1"/>
</dbReference>
<organism evidence="3 4">
    <name type="scientific">Drosophila hydei</name>
    <name type="common">Fruit fly</name>
    <dbReference type="NCBI Taxonomy" id="7224"/>
    <lineage>
        <taxon>Eukaryota</taxon>
        <taxon>Metazoa</taxon>
        <taxon>Ecdysozoa</taxon>
        <taxon>Arthropoda</taxon>
        <taxon>Hexapoda</taxon>
        <taxon>Insecta</taxon>
        <taxon>Pterygota</taxon>
        <taxon>Neoptera</taxon>
        <taxon>Endopterygota</taxon>
        <taxon>Diptera</taxon>
        <taxon>Brachycera</taxon>
        <taxon>Muscomorpha</taxon>
        <taxon>Ephydroidea</taxon>
        <taxon>Drosophilidae</taxon>
        <taxon>Drosophila</taxon>
    </lineage>
</organism>
<dbReference type="SUPFAM" id="SSF52540">
    <property type="entry name" value="P-loop containing nucleoside triphosphate hydrolases"/>
    <property type="match status" value="1"/>
</dbReference>
<dbReference type="AlphaFoldDB" id="A0A6J1MIA5"/>
<dbReference type="Gene3D" id="1.10.8.60">
    <property type="match status" value="1"/>
</dbReference>
<dbReference type="InterPro" id="IPR052267">
    <property type="entry name" value="N-DRC_Component"/>
</dbReference>
<dbReference type="CDD" id="cd23767">
    <property type="entry name" value="IQCD"/>
    <property type="match status" value="1"/>
</dbReference>
<feature type="compositionally biased region" description="Basic residues" evidence="1">
    <location>
        <begin position="474"/>
        <end position="493"/>
    </location>
</feature>
<dbReference type="PROSITE" id="PS50096">
    <property type="entry name" value="IQ"/>
    <property type="match status" value="1"/>
</dbReference>
<feature type="region of interest" description="Disordered" evidence="1">
    <location>
        <begin position="474"/>
        <end position="498"/>
    </location>
</feature>
<reference evidence="4" key="1">
    <citation type="submission" date="2025-08" db="UniProtKB">
        <authorList>
            <consortium name="RefSeq"/>
        </authorList>
    </citation>
    <scope>IDENTIFICATION</scope>
    <source>
        <strain evidence="4">15085-1641.00</strain>
        <tissue evidence="4">Whole body</tissue>
    </source>
</reference>
<name>A0A6J1MIA5_DROHY</name>
<dbReference type="FunFam" id="1.10.8.60:FF:000174">
    <property type="entry name" value="Uncharacterized protein, isoform A"/>
    <property type="match status" value="1"/>
</dbReference>
<dbReference type="OrthoDB" id="3046016at2759"/>
<feature type="region of interest" description="Disordered" evidence="1">
    <location>
        <begin position="338"/>
        <end position="396"/>
    </location>
</feature>
<dbReference type="Pfam" id="PF00004">
    <property type="entry name" value="AAA"/>
    <property type="match status" value="1"/>
</dbReference>
<gene>
    <name evidence="4" type="primary">LOC111603448</name>
</gene>
<dbReference type="Gene3D" id="3.40.50.300">
    <property type="entry name" value="P-loop containing nucleotide triphosphate hydrolases"/>
    <property type="match status" value="1"/>
</dbReference>
<evidence type="ECO:0000313" key="4">
    <source>
        <dbReference type="RefSeq" id="XP_023176802.2"/>
    </source>
</evidence>
<evidence type="ECO:0000313" key="3">
    <source>
        <dbReference type="Proteomes" id="UP000504633"/>
    </source>
</evidence>
<dbReference type="GO" id="GO:0005524">
    <property type="term" value="F:ATP binding"/>
    <property type="evidence" value="ECO:0007669"/>
    <property type="project" value="InterPro"/>
</dbReference>
<accession>A0A6J1MIA5</accession>
<evidence type="ECO:0000256" key="1">
    <source>
        <dbReference type="SAM" id="MobiDB-lite"/>
    </source>
</evidence>